<dbReference type="GO" id="GO:0043565">
    <property type="term" value="F:sequence-specific DNA binding"/>
    <property type="evidence" value="ECO:0007669"/>
    <property type="project" value="InterPro"/>
</dbReference>
<keyword evidence="6" id="KW-0175">Coiled coil</keyword>
<dbReference type="PROSITE" id="PS50811">
    <property type="entry name" value="WRKY"/>
    <property type="match status" value="1"/>
</dbReference>
<dbReference type="InterPro" id="IPR036576">
    <property type="entry name" value="WRKY_dom_sf"/>
</dbReference>
<keyword evidence="3" id="KW-0238">DNA-binding</keyword>
<evidence type="ECO:0000256" key="2">
    <source>
        <dbReference type="ARBA" id="ARBA00023015"/>
    </source>
</evidence>
<gene>
    <name evidence="10" type="ORF">VNO78_27624</name>
</gene>
<keyword evidence="8" id="KW-0472">Membrane</keyword>
<organism evidence="10 11">
    <name type="scientific">Psophocarpus tetragonolobus</name>
    <name type="common">Winged bean</name>
    <name type="synonym">Dolichos tetragonolobus</name>
    <dbReference type="NCBI Taxonomy" id="3891"/>
    <lineage>
        <taxon>Eukaryota</taxon>
        <taxon>Viridiplantae</taxon>
        <taxon>Streptophyta</taxon>
        <taxon>Embryophyta</taxon>
        <taxon>Tracheophyta</taxon>
        <taxon>Spermatophyta</taxon>
        <taxon>Magnoliopsida</taxon>
        <taxon>eudicotyledons</taxon>
        <taxon>Gunneridae</taxon>
        <taxon>Pentapetalae</taxon>
        <taxon>rosids</taxon>
        <taxon>fabids</taxon>
        <taxon>Fabales</taxon>
        <taxon>Fabaceae</taxon>
        <taxon>Papilionoideae</taxon>
        <taxon>50 kb inversion clade</taxon>
        <taxon>NPAAA clade</taxon>
        <taxon>indigoferoid/millettioid clade</taxon>
        <taxon>Phaseoleae</taxon>
        <taxon>Psophocarpus</taxon>
    </lineage>
</organism>
<dbReference type="SUPFAM" id="SSF118290">
    <property type="entry name" value="WRKY DNA-binding domain"/>
    <property type="match status" value="1"/>
</dbReference>
<comment type="subcellular location">
    <subcellularLocation>
        <location evidence="1">Nucleus</location>
    </subcellularLocation>
</comment>
<dbReference type="Proteomes" id="UP001386955">
    <property type="component" value="Unassembled WGS sequence"/>
</dbReference>
<dbReference type="InterPro" id="IPR044810">
    <property type="entry name" value="WRKY_plant"/>
</dbReference>
<dbReference type="PANTHER" id="PTHR31429:SF81">
    <property type="entry name" value="TRANSCRIPTION FACTOR WRKY FAMILY-RELATED"/>
    <property type="match status" value="1"/>
</dbReference>
<protein>
    <recommendedName>
        <fullName evidence="9">WRKY domain-containing protein</fullName>
    </recommendedName>
</protein>
<feature type="domain" description="WRKY" evidence="9">
    <location>
        <begin position="297"/>
        <end position="363"/>
    </location>
</feature>
<keyword evidence="2" id="KW-0805">Transcription regulation</keyword>
<dbReference type="SMART" id="SM00774">
    <property type="entry name" value="WRKY"/>
    <property type="match status" value="1"/>
</dbReference>
<evidence type="ECO:0000313" key="10">
    <source>
        <dbReference type="EMBL" id="KAK7387112.1"/>
    </source>
</evidence>
<comment type="caution">
    <text evidence="10">The sequence shown here is derived from an EMBL/GenBank/DDBJ whole genome shotgun (WGS) entry which is preliminary data.</text>
</comment>
<name>A0AAN9S1C3_PSOTE</name>
<keyword evidence="5" id="KW-0539">Nucleus</keyword>
<dbReference type="AlphaFoldDB" id="A0AAN9S1C3"/>
<feature type="compositionally biased region" description="Polar residues" evidence="7">
    <location>
        <begin position="265"/>
        <end position="278"/>
    </location>
</feature>
<feature type="compositionally biased region" description="Basic and acidic residues" evidence="7">
    <location>
        <begin position="238"/>
        <end position="255"/>
    </location>
</feature>
<feature type="transmembrane region" description="Helical" evidence="8">
    <location>
        <begin position="21"/>
        <end position="40"/>
    </location>
</feature>
<evidence type="ECO:0000256" key="6">
    <source>
        <dbReference type="SAM" id="Coils"/>
    </source>
</evidence>
<reference evidence="10 11" key="1">
    <citation type="submission" date="2024-01" db="EMBL/GenBank/DDBJ databases">
        <title>The genomes of 5 underutilized Papilionoideae crops provide insights into root nodulation and disease resistanc.</title>
        <authorList>
            <person name="Jiang F."/>
        </authorList>
    </citation>
    <scope>NUCLEOTIDE SEQUENCE [LARGE SCALE GENOMIC DNA]</scope>
    <source>
        <strain evidence="10">DUOXIRENSHENG_FW03</strain>
        <tissue evidence="10">Leaves</tissue>
    </source>
</reference>
<accession>A0AAN9S1C3</accession>
<dbReference type="Pfam" id="PF03106">
    <property type="entry name" value="WRKY"/>
    <property type="match status" value="1"/>
</dbReference>
<feature type="region of interest" description="Disordered" evidence="7">
    <location>
        <begin position="238"/>
        <end position="278"/>
    </location>
</feature>
<dbReference type="EMBL" id="JAYMYS010000007">
    <property type="protein sequence ID" value="KAK7387112.1"/>
    <property type="molecule type" value="Genomic_DNA"/>
</dbReference>
<dbReference type="Gene3D" id="2.20.25.80">
    <property type="entry name" value="WRKY domain"/>
    <property type="match status" value="1"/>
</dbReference>
<keyword evidence="4" id="KW-0804">Transcription</keyword>
<keyword evidence="8" id="KW-0812">Transmembrane</keyword>
<evidence type="ECO:0000256" key="1">
    <source>
        <dbReference type="ARBA" id="ARBA00004123"/>
    </source>
</evidence>
<feature type="coiled-coil region" evidence="6">
    <location>
        <begin position="128"/>
        <end position="162"/>
    </location>
</feature>
<dbReference type="PANTHER" id="PTHR31429">
    <property type="entry name" value="WRKY TRANSCRIPTION FACTOR 36-RELATED"/>
    <property type="match status" value="1"/>
</dbReference>
<evidence type="ECO:0000256" key="4">
    <source>
        <dbReference type="ARBA" id="ARBA00023163"/>
    </source>
</evidence>
<evidence type="ECO:0000313" key="11">
    <source>
        <dbReference type="Proteomes" id="UP001386955"/>
    </source>
</evidence>
<keyword evidence="11" id="KW-1185">Reference proteome</keyword>
<evidence type="ECO:0000259" key="9">
    <source>
        <dbReference type="PROSITE" id="PS50811"/>
    </source>
</evidence>
<dbReference type="InterPro" id="IPR003657">
    <property type="entry name" value="WRKY_dom"/>
</dbReference>
<sequence>MVKAENLEVRSLSLINKTVSQTTVVAILMAYFSLLTYGWLPRAHYAHYSPPMMLFNGKRVVVDEMDFFSEKKMKKTAVDDDQMVHQMEFHVDTTLDLLTKSSTRSTMEEESSKARDNKDNKCVVLAELHHMKDENQRLRELVDQANNKYNALHKHMTELMEKQHKNEINEAMEKGKQDNTSPKPFLDIGVAKKDETSQQYSKGKLRDSKSKIDLIECKNQKVFTNEDVVELNSFTLDSGRDNAKSRRDNQHENQSDKTIPGWLSNEVTRLSSPKNDDQTAATMSMIKKARVSVRAKSVSSMISDGCQWRKYGQKMAKGNPSPRSYYRCSMGTDCPVRKQVQRCAEDPSVLITTYEGQHNHILPPTAKTMASTTSAAASMLLSGSMPSSDGLIHPNILESAALPFSQNLATLSTSAPFPTITLDLTQSAINNFSQLLQGAPHDNQHSFLSPLLAQKFISSAPTTFDQGKLSSLHVSQGTENSSFVDTVNAATAAMTADPKFSAALVAAITSIIGSSPHPNINGTSGDPALQ</sequence>
<keyword evidence="8" id="KW-1133">Transmembrane helix</keyword>
<evidence type="ECO:0000256" key="5">
    <source>
        <dbReference type="ARBA" id="ARBA00023242"/>
    </source>
</evidence>
<evidence type="ECO:0000256" key="8">
    <source>
        <dbReference type="SAM" id="Phobius"/>
    </source>
</evidence>
<evidence type="ECO:0000256" key="7">
    <source>
        <dbReference type="SAM" id="MobiDB-lite"/>
    </source>
</evidence>
<evidence type="ECO:0000256" key="3">
    <source>
        <dbReference type="ARBA" id="ARBA00023125"/>
    </source>
</evidence>
<dbReference type="GO" id="GO:0005634">
    <property type="term" value="C:nucleus"/>
    <property type="evidence" value="ECO:0007669"/>
    <property type="project" value="UniProtKB-SubCell"/>
</dbReference>
<proteinExistence type="predicted"/>
<dbReference type="GO" id="GO:0003700">
    <property type="term" value="F:DNA-binding transcription factor activity"/>
    <property type="evidence" value="ECO:0007669"/>
    <property type="project" value="InterPro"/>
</dbReference>